<name>A0A667Z9T6_9TELE</name>
<dbReference type="GO" id="GO:0072679">
    <property type="term" value="P:thymocyte migration"/>
    <property type="evidence" value="ECO:0007669"/>
    <property type="project" value="Ensembl"/>
</dbReference>
<dbReference type="Proteomes" id="UP000472263">
    <property type="component" value="Chromosome 17"/>
</dbReference>
<protein>
    <submittedName>
        <fullName evidence="4">Chemokine (C-C motif) ligand 25a</fullName>
    </submittedName>
</protein>
<dbReference type="AlphaFoldDB" id="A0A667Z9T6"/>
<dbReference type="Pfam" id="PF00048">
    <property type="entry name" value="IL8"/>
    <property type="match status" value="1"/>
</dbReference>
<proteinExistence type="predicted"/>
<dbReference type="CDD" id="cd00169">
    <property type="entry name" value="Chemokine"/>
    <property type="match status" value="1"/>
</dbReference>
<accession>A0A667Z9T6</accession>
<dbReference type="FunCoup" id="A0A667Z9T6">
    <property type="interactions" value="882"/>
</dbReference>
<keyword evidence="5" id="KW-1185">Reference proteome</keyword>
<dbReference type="PANTHER" id="PTHR12015:SF186">
    <property type="entry name" value="C-C MOTIF CHEMOKINE 21-LIKE-RELATED"/>
    <property type="match status" value="1"/>
</dbReference>
<dbReference type="GO" id="GO:0008009">
    <property type="term" value="F:chemokine activity"/>
    <property type="evidence" value="ECO:0007669"/>
    <property type="project" value="InterPro"/>
</dbReference>
<dbReference type="SUPFAM" id="SSF54117">
    <property type="entry name" value="Interleukin 8-like chemokines"/>
    <property type="match status" value="1"/>
</dbReference>
<dbReference type="InterPro" id="IPR001811">
    <property type="entry name" value="Chemokine_IL8-like_dom"/>
</dbReference>
<feature type="chain" id="PRO_5025550116" evidence="2">
    <location>
        <begin position="21"/>
        <end position="119"/>
    </location>
</feature>
<evidence type="ECO:0000256" key="2">
    <source>
        <dbReference type="SAM" id="SignalP"/>
    </source>
</evidence>
<sequence length="119" mass="13607">MRCNLLFFLLLLACLCLTLAQGSYEDCCLKYVKGLSKGVSRMAVKYRWQETDGGCNIAAVVFTMRRGRVFCGDPAQQWVRDLMKNIDKKHTRKVITEESPFPEGLKVNEKVFHMFPPLG</sequence>
<keyword evidence="1" id="KW-0202">Cytokine</keyword>
<dbReference type="GO" id="GO:0048538">
    <property type="term" value="P:thymus development"/>
    <property type="evidence" value="ECO:0007669"/>
    <property type="project" value="Ensembl"/>
</dbReference>
<dbReference type="Ensembl" id="ENSMMDT00005033507.1">
    <property type="protein sequence ID" value="ENSMMDP00005032774.1"/>
    <property type="gene ID" value="ENSMMDG00005015370.1"/>
</dbReference>
<dbReference type="GO" id="GO:0006955">
    <property type="term" value="P:immune response"/>
    <property type="evidence" value="ECO:0007669"/>
    <property type="project" value="InterPro"/>
</dbReference>
<reference evidence="4" key="3">
    <citation type="submission" date="2025-09" db="UniProtKB">
        <authorList>
            <consortium name="Ensembl"/>
        </authorList>
    </citation>
    <scope>IDENTIFICATION</scope>
</reference>
<reference evidence="4" key="2">
    <citation type="submission" date="2025-08" db="UniProtKB">
        <authorList>
            <consortium name="Ensembl"/>
        </authorList>
    </citation>
    <scope>IDENTIFICATION</scope>
</reference>
<evidence type="ECO:0000256" key="1">
    <source>
        <dbReference type="ARBA" id="ARBA00022514"/>
    </source>
</evidence>
<dbReference type="PANTHER" id="PTHR12015">
    <property type="entry name" value="SMALL INDUCIBLE CYTOKINE A"/>
    <property type="match status" value="1"/>
</dbReference>
<feature type="signal peptide" evidence="2">
    <location>
        <begin position="1"/>
        <end position="20"/>
    </location>
</feature>
<dbReference type="GO" id="GO:0005615">
    <property type="term" value="C:extracellular space"/>
    <property type="evidence" value="ECO:0007669"/>
    <property type="project" value="UniProtKB-KW"/>
</dbReference>
<evidence type="ECO:0000313" key="5">
    <source>
        <dbReference type="Proteomes" id="UP000472263"/>
    </source>
</evidence>
<dbReference type="GO" id="GO:0097535">
    <property type="term" value="P:lymphoid lineage cell migration into thymus"/>
    <property type="evidence" value="ECO:0007669"/>
    <property type="project" value="Ensembl"/>
</dbReference>
<dbReference type="GeneTree" id="ENSGT00900000141362"/>
<dbReference type="Gene3D" id="2.40.50.40">
    <property type="match status" value="1"/>
</dbReference>
<gene>
    <name evidence="4" type="primary">ccl25a</name>
</gene>
<keyword evidence="2" id="KW-0732">Signal</keyword>
<reference evidence="4" key="1">
    <citation type="submission" date="2019-06" db="EMBL/GenBank/DDBJ databases">
        <authorList>
            <consortium name="Wellcome Sanger Institute Data Sharing"/>
        </authorList>
    </citation>
    <scope>NUCLEOTIDE SEQUENCE [LARGE SCALE GENOMIC DNA]</scope>
</reference>
<dbReference type="InParanoid" id="A0A667Z9T6"/>
<dbReference type="SMART" id="SM00199">
    <property type="entry name" value="SCY"/>
    <property type="match status" value="1"/>
</dbReference>
<organism evidence="4 5">
    <name type="scientific">Myripristis murdjan</name>
    <name type="common">pinecone soldierfish</name>
    <dbReference type="NCBI Taxonomy" id="586833"/>
    <lineage>
        <taxon>Eukaryota</taxon>
        <taxon>Metazoa</taxon>
        <taxon>Chordata</taxon>
        <taxon>Craniata</taxon>
        <taxon>Vertebrata</taxon>
        <taxon>Euteleostomi</taxon>
        <taxon>Actinopterygii</taxon>
        <taxon>Neopterygii</taxon>
        <taxon>Teleostei</taxon>
        <taxon>Neoteleostei</taxon>
        <taxon>Acanthomorphata</taxon>
        <taxon>Holocentriformes</taxon>
        <taxon>Holocentridae</taxon>
        <taxon>Myripristis</taxon>
    </lineage>
</organism>
<dbReference type="InterPro" id="IPR036048">
    <property type="entry name" value="Interleukin_8-like_sf"/>
</dbReference>
<evidence type="ECO:0000259" key="3">
    <source>
        <dbReference type="SMART" id="SM00199"/>
    </source>
</evidence>
<dbReference type="InterPro" id="IPR039809">
    <property type="entry name" value="Chemokine_b/g/d"/>
</dbReference>
<evidence type="ECO:0000313" key="4">
    <source>
        <dbReference type="Ensembl" id="ENSMMDP00005032774.1"/>
    </source>
</evidence>
<feature type="domain" description="Chemokine interleukin-8-like" evidence="3">
    <location>
        <begin position="24"/>
        <end position="86"/>
    </location>
</feature>